<comment type="function">
    <text evidence="4">Nucleoside triphosphate pyrophosphatase that hydrolyzes dTTP and UTP. May have a dual role in cell division arrest and in preventing the incorporation of modified nucleotides into cellular nucleic acids.</text>
</comment>
<keyword evidence="2 4" id="KW-0378">Hydrolase</keyword>
<dbReference type="CDD" id="cd00555">
    <property type="entry name" value="Maf"/>
    <property type="match status" value="1"/>
</dbReference>
<dbReference type="SUPFAM" id="SSF52972">
    <property type="entry name" value="ITPase-like"/>
    <property type="match status" value="1"/>
</dbReference>
<evidence type="ECO:0000256" key="4">
    <source>
        <dbReference type="HAMAP-Rule" id="MF_00528"/>
    </source>
</evidence>
<dbReference type="PANTHER" id="PTHR43213">
    <property type="entry name" value="BIFUNCTIONAL DTTP/UTP PYROPHOSPHATASE/METHYLTRANSFERASE PROTEIN-RELATED"/>
    <property type="match status" value="1"/>
</dbReference>
<feature type="site" description="Important for substrate specificity" evidence="4">
    <location>
        <position position="20"/>
    </location>
</feature>
<name>A0ABS9ZAN6_9HYPH</name>
<evidence type="ECO:0000313" key="5">
    <source>
        <dbReference type="EMBL" id="MCI4684763.1"/>
    </source>
</evidence>
<gene>
    <name evidence="5" type="ORF">K2U94_18660</name>
</gene>
<feature type="active site" description="Proton acceptor" evidence="4">
    <location>
        <position position="84"/>
    </location>
</feature>
<dbReference type="EMBL" id="JAIVFP010000001">
    <property type="protein sequence ID" value="MCI4684763.1"/>
    <property type="molecule type" value="Genomic_DNA"/>
</dbReference>
<feature type="site" description="Important for substrate specificity" evidence="4">
    <location>
        <position position="85"/>
    </location>
</feature>
<comment type="cofactor">
    <cofactor evidence="1 4">
        <name>a divalent metal cation</name>
        <dbReference type="ChEBI" id="CHEBI:60240"/>
    </cofactor>
</comment>
<evidence type="ECO:0000256" key="1">
    <source>
        <dbReference type="ARBA" id="ARBA00001968"/>
    </source>
</evidence>
<sequence length="215" mass="23067">MTAEPKTRTARLALASGSPRRLALLQQIGIEPDALLPADLDESPGRNESPRKLAARLALEKARVGAKTAQGRAELQGAYVVAADTVVCVGRRILPKCETSDDADHCLRLLSGRAHRVYTGVAVIDPSGRERSRLVEARLRFKRLSGHEIAAYLASREWHGKAGGYAIQGVAGAFVVKLVGSYSAVVGLPLYETMALLDGLGYRAHESWAAPEVFA</sequence>
<keyword evidence="4" id="KW-0963">Cytoplasm</keyword>
<comment type="similarity">
    <text evidence="4">Belongs to the Maf family. YhdE subfamily.</text>
</comment>
<dbReference type="EC" id="3.6.1.9" evidence="4"/>
<dbReference type="PIRSF" id="PIRSF006305">
    <property type="entry name" value="Maf"/>
    <property type="match status" value="1"/>
</dbReference>
<evidence type="ECO:0000313" key="6">
    <source>
        <dbReference type="Proteomes" id="UP001139104"/>
    </source>
</evidence>
<accession>A0ABS9ZAN6</accession>
<dbReference type="RefSeq" id="WP_243068645.1">
    <property type="nucleotide sequence ID" value="NZ_JAIVFK010000005.1"/>
</dbReference>
<dbReference type="NCBIfam" id="TIGR00172">
    <property type="entry name" value="maf"/>
    <property type="match status" value="1"/>
</dbReference>
<proteinExistence type="inferred from homology"/>
<reference evidence="5" key="1">
    <citation type="journal article" date="2022" name="ISME J.">
        <title>Identification of active gaseous-alkane degraders at natural gas seeps.</title>
        <authorList>
            <person name="Farhan Ul Haque M."/>
            <person name="Hernandez M."/>
            <person name="Crombie A.T."/>
            <person name="Murrell J.C."/>
        </authorList>
    </citation>
    <scope>NUCLEOTIDE SEQUENCE</scope>
    <source>
        <strain evidence="5">PC2</strain>
    </source>
</reference>
<dbReference type="PANTHER" id="PTHR43213:SF5">
    <property type="entry name" value="BIFUNCTIONAL DTTP_UTP PYROPHOSPHATASE_METHYLTRANSFERASE PROTEIN-RELATED"/>
    <property type="match status" value="1"/>
</dbReference>
<dbReference type="HAMAP" id="MF_00528">
    <property type="entry name" value="Maf"/>
    <property type="match status" value="1"/>
</dbReference>
<comment type="subcellular location">
    <subcellularLocation>
        <location evidence="4">Cytoplasm</location>
    </subcellularLocation>
</comment>
<comment type="caution">
    <text evidence="5">The sequence shown here is derived from an EMBL/GenBank/DDBJ whole genome shotgun (WGS) entry which is preliminary data.</text>
</comment>
<dbReference type="Gene3D" id="3.90.950.10">
    <property type="match status" value="1"/>
</dbReference>
<dbReference type="InterPro" id="IPR003697">
    <property type="entry name" value="Maf-like"/>
</dbReference>
<keyword evidence="3 4" id="KW-0546">Nucleotide metabolism</keyword>
<comment type="catalytic activity">
    <reaction evidence="4">
        <text>UTP + H2O = UMP + diphosphate + H(+)</text>
        <dbReference type="Rhea" id="RHEA:29395"/>
        <dbReference type="ChEBI" id="CHEBI:15377"/>
        <dbReference type="ChEBI" id="CHEBI:15378"/>
        <dbReference type="ChEBI" id="CHEBI:33019"/>
        <dbReference type="ChEBI" id="CHEBI:46398"/>
        <dbReference type="ChEBI" id="CHEBI:57865"/>
        <dbReference type="EC" id="3.6.1.9"/>
    </reaction>
</comment>
<dbReference type="Proteomes" id="UP001139104">
    <property type="component" value="Unassembled WGS sequence"/>
</dbReference>
<organism evidence="5 6">
    <name type="scientific">Candidatus Rhodoblastus alkanivorans</name>
    <dbReference type="NCBI Taxonomy" id="2954117"/>
    <lineage>
        <taxon>Bacteria</taxon>
        <taxon>Pseudomonadati</taxon>
        <taxon>Pseudomonadota</taxon>
        <taxon>Alphaproteobacteria</taxon>
        <taxon>Hyphomicrobiales</taxon>
        <taxon>Rhodoblastaceae</taxon>
        <taxon>Rhodoblastus</taxon>
    </lineage>
</organism>
<comment type="catalytic activity">
    <reaction evidence="4">
        <text>dTTP + H2O = dTMP + diphosphate + H(+)</text>
        <dbReference type="Rhea" id="RHEA:28534"/>
        <dbReference type="ChEBI" id="CHEBI:15377"/>
        <dbReference type="ChEBI" id="CHEBI:15378"/>
        <dbReference type="ChEBI" id="CHEBI:33019"/>
        <dbReference type="ChEBI" id="CHEBI:37568"/>
        <dbReference type="ChEBI" id="CHEBI:63528"/>
        <dbReference type="EC" id="3.6.1.9"/>
    </reaction>
</comment>
<dbReference type="Pfam" id="PF02545">
    <property type="entry name" value="Maf"/>
    <property type="match status" value="1"/>
</dbReference>
<feature type="site" description="Important for substrate specificity" evidence="4">
    <location>
        <position position="168"/>
    </location>
</feature>
<evidence type="ECO:0000256" key="3">
    <source>
        <dbReference type="ARBA" id="ARBA00023080"/>
    </source>
</evidence>
<dbReference type="InterPro" id="IPR029001">
    <property type="entry name" value="ITPase-like_fam"/>
</dbReference>
<keyword evidence="6" id="KW-1185">Reference proteome</keyword>
<protein>
    <recommendedName>
        <fullName evidence="4">dTTP/UTP pyrophosphatase</fullName>
        <shortName evidence="4">dTTPase/UTPase</shortName>
        <ecNumber evidence="4">3.6.1.9</ecNumber>
    </recommendedName>
    <alternativeName>
        <fullName evidence="4">Nucleoside triphosphate pyrophosphatase</fullName>
    </alternativeName>
    <alternativeName>
        <fullName evidence="4">Nucleotide pyrophosphatase</fullName>
        <shortName evidence="4">Nucleotide PPase</shortName>
    </alternativeName>
</protein>
<comment type="caution">
    <text evidence="4">Lacks conserved residue(s) required for the propagation of feature annotation.</text>
</comment>
<evidence type="ECO:0000256" key="2">
    <source>
        <dbReference type="ARBA" id="ARBA00022801"/>
    </source>
</evidence>